<accession>A0A540LFP2</accession>
<feature type="region of interest" description="Disordered" evidence="1">
    <location>
        <begin position="70"/>
        <end position="93"/>
    </location>
</feature>
<protein>
    <submittedName>
        <fullName evidence="2">Uncharacterized protein</fullName>
    </submittedName>
</protein>
<sequence length="93" mass="9859">MAEEVGVDLAEMGSGFVAMEEAEDSPLRLTACSAHGCRVELRITGVGEGREDGEFAGTVQGCIGVISQVVPPQSQPTNKRYKSPAKKGKPWKP</sequence>
<evidence type="ECO:0000256" key="1">
    <source>
        <dbReference type="SAM" id="MobiDB-lite"/>
    </source>
</evidence>
<dbReference type="Proteomes" id="UP000315295">
    <property type="component" value="Unassembled WGS sequence"/>
</dbReference>
<comment type="caution">
    <text evidence="2">The sequence shown here is derived from an EMBL/GenBank/DDBJ whole genome shotgun (WGS) entry which is preliminary data.</text>
</comment>
<evidence type="ECO:0000313" key="2">
    <source>
        <dbReference type="EMBL" id="TQD85149.1"/>
    </source>
</evidence>
<dbReference type="AlphaFoldDB" id="A0A540LFP2"/>
<keyword evidence="3" id="KW-1185">Reference proteome</keyword>
<dbReference type="EMBL" id="VIEB01000610">
    <property type="protein sequence ID" value="TQD85149.1"/>
    <property type="molecule type" value="Genomic_DNA"/>
</dbReference>
<organism evidence="2 3">
    <name type="scientific">Malus baccata</name>
    <name type="common">Siberian crab apple</name>
    <name type="synonym">Pyrus baccata</name>
    <dbReference type="NCBI Taxonomy" id="106549"/>
    <lineage>
        <taxon>Eukaryota</taxon>
        <taxon>Viridiplantae</taxon>
        <taxon>Streptophyta</taxon>
        <taxon>Embryophyta</taxon>
        <taxon>Tracheophyta</taxon>
        <taxon>Spermatophyta</taxon>
        <taxon>Magnoliopsida</taxon>
        <taxon>eudicotyledons</taxon>
        <taxon>Gunneridae</taxon>
        <taxon>Pentapetalae</taxon>
        <taxon>rosids</taxon>
        <taxon>fabids</taxon>
        <taxon>Rosales</taxon>
        <taxon>Rosaceae</taxon>
        <taxon>Amygdaloideae</taxon>
        <taxon>Maleae</taxon>
        <taxon>Malus</taxon>
    </lineage>
</organism>
<proteinExistence type="predicted"/>
<name>A0A540LFP2_MALBA</name>
<feature type="compositionally biased region" description="Basic residues" evidence="1">
    <location>
        <begin position="79"/>
        <end position="93"/>
    </location>
</feature>
<reference evidence="2 3" key="1">
    <citation type="journal article" date="2019" name="G3 (Bethesda)">
        <title>Sequencing of a Wild Apple (Malus baccata) Genome Unravels the Differences Between Cultivated and Wild Apple Species Regarding Disease Resistance and Cold Tolerance.</title>
        <authorList>
            <person name="Chen X."/>
        </authorList>
    </citation>
    <scope>NUCLEOTIDE SEQUENCE [LARGE SCALE GENOMIC DNA]</scope>
    <source>
        <strain evidence="3">cv. Shandingzi</strain>
        <tissue evidence="2">Leaves</tissue>
    </source>
</reference>
<gene>
    <name evidence="2" type="ORF">C1H46_029323</name>
</gene>
<evidence type="ECO:0000313" key="3">
    <source>
        <dbReference type="Proteomes" id="UP000315295"/>
    </source>
</evidence>